<dbReference type="Gene3D" id="1.20.1250.20">
    <property type="entry name" value="MFS general substrate transporter like domains"/>
    <property type="match status" value="1"/>
</dbReference>
<feature type="transmembrane region" description="Helical" evidence="1">
    <location>
        <begin position="89"/>
        <end position="111"/>
    </location>
</feature>
<comment type="caution">
    <text evidence="2">The sequence shown here is derived from an EMBL/GenBank/DDBJ whole genome shotgun (WGS) entry which is preliminary data.</text>
</comment>
<sequence length="156" mass="16489">MGTFARDKVGVSDPANLVMVLNAVGIIGRIVPNIIAERWTGLLNLLIPSPFTTEPGLYAFAIINGFVSAALQALFPAISTTMSPDMDKIGTRVGMILSVVSLGVLTGPYIAGVLIQRGGGDYLYAQMFGGSMLILSAMAGMVVRFARVGWVLKVRV</sequence>
<organism evidence="2 3">
    <name type="scientific">Parascedosporium putredinis</name>
    <dbReference type="NCBI Taxonomy" id="1442378"/>
    <lineage>
        <taxon>Eukaryota</taxon>
        <taxon>Fungi</taxon>
        <taxon>Dikarya</taxon>
        <taxon>Ascomycota</taxon>
        <taxon>Pezizomycotina</taxon>
        <taxon>Sordariomycetes</taxon>
        <taxon>Hypocreomycetidae</taxon>
        <taxon>Microascales</taxon>
        <taxon>Microascaceae</taxon>
        <taxon>Parascedosporium</taxon>
    </lineage>
</organism>
<dbReference type="OrthoDB" id="6499973at2759"/>
<dbReference type="AlphaFoldDB" id="A0A9P1H9J0"/>
<keyword evidence="3" id="KW-1185">Reference proteome</keyword>
<dbReference type="InterPro" id="IPR036259">
    <property type="entry name" value="MFS_trans_sf"/>
</dbReference>
<evidence type="ECO:0000313" key="3">
    <source>
        <dbReference type="Proteomes" id="UP000838763"/>
    </source>
</evidence>
<evidence type="ECO:0000313" key="2">
    <source>
        <dbReference type="EMBL" id="CAI4217745.1"/>
    </source>
</evidence>
<dbReference type="EMBL" id="CALLCH030000016">
    <property type="protein sequence ID" value="CAI4217745.1"/>
    <property type="molecule type" value="Genomic_DNA"/>
</dbReference>
<dbReference type="PANTHER" id="PTHR11360:SF130">
    <property type="entry name" value="MAJOR FACILITATOR SUPERFAMILY (MFS) PROFILE DOMAIN-CONTAINING PROTEIN-RELATED"/>
    <property type="match status" value="1"/>
</dbReference>
<dbReference type="SUPFAM" id="SSF103473">
    <property type="entry name" value="MFS general substrate transporter"/>
    <property type="match status" value="1"/>
</dbReference>
<feature type="transmembrane region" description="Helical" evidence="1">
    <location>
        <begin position="56"/>
        <end position="77"/>
    </location>
</feature>
<accession>A0A9P1H9J0</accession>
<keyword evidence="1" id="KW-1133">Transmembrane helix</keyword>
<proteinExistence type="predicted"/>
<feature type="transmembrane region" description="Helical" evidence="1">
    <location>
        <begin position="123"/>
        <end position="146"/>
    </location>
</feature>
<protein>
    <recommendedName>
        <fullName evidence="4">Major facilitator superfamily (MFS) profile domain-containing protein</fullName>
    </recommendedName>
</protein>
<dbReference type="PANTHER" id="PTHR11360">
    <property type="entry name" value="MONOCARBOXYLATE TRANSPORTER"/>
    <property type="match status" value="1"/>
</dbReference>
<evidence type="ECO:0000256" key="1">
    <source>
        <dbReference type="SAM" id="Phobius"/>
    </source>
</evidence>
<name>A0A9P1H9J0_9PEZI</name>
<gene>
    <name evidence="2" type="ORF">PPNO1_LOCUS7348</name>
</gene>
<evidence type="ECO:0008006" key="4">
    <source>
        <dbReference type="Google" id="ProtNLM"/>
    </source>
</evidence>
<feature type="transmembrane region" description="Helical" evidence="1">
    <location>
        <begin position="15"/>
        <end position="36"/>
    </location>
</feature>
<keyword evidence="1" id="KW-0472">Membrane</keyword>
<reference evidence="2" key="1">
    <citation type="submission" date="2022-11" db="EMBL/GenBank/DDBJ databases">
        <authorList>
            <person name="Scott C."/>
            <person name="Bruce N."/>
        </authorList>
    </citation>
    <scope>NUCLEOTIDE SEQUENCE</scope>
</reference>
<keyword evidence="1" id="KW-0812">Transmembrane</keyword>
<dbReference type="InterPro" id="IPR050327">
    <property type="entry name" value="Proton-linked_MCT"/>
</dbReference>
<dbReference type="Proteomes" id="UP000838763">
    <property type="component" value="Unassembled WGS sequence"/>
</dbReference>